<sequence>MRLLRLVIKWPMHLLRRSLQCVPTLMHRLCTK</sequence>
<dbReference type="EMBL" id="GGEC01053729">
    <property type="protein sequence ID" value="MBX34213.1"/>
    <property type="molecule type" value="Transcribed_RNA"/>
</dbReference>
<proteinExistence type="predicted"/>
<reference evidence="1" key="1">
    <citation type="submission" date="2018-02" db="EMBL/GenBank/DDBJ databases">
        <title>Rhizophora mucronata_Transcriptome.</title>
        <authorList>
            <person name="Meera S.P."/>
            <person name="Sreeshan A."/>
            <person name="Augustine A."/>
        </authorList>
    </citation>
    <scope>NUCLEOTIDE SEQUENCE</scope>
    <source>
        <tissue evidence="1">Leaf</tissue>
    </source>
</reference>
<organism evidence="1">
    <name type="scientific">Rhizophora mucronata</name>
    <name type="common">Asiatic mangrove</name>
    <dbReference type="NCBI Taxonomy" id="61149"/>
    <lineage>
        <taxon>Eukaryota</taxon>
        <taxon>Viridiplantae</taxon>
        <taxon>Streptophyta</taxon>
        <taxon>Embryophyta</taxon>
        <taxon>Tracheophyta</taxon>
        <taxon>Spermatophyta</taxon>
        <taxon>Magnoliopsida</taxon>
        <taxon>eudicotyledons</taxon>
        <taxon>Gunneridae</taxon>
        <taxon>Pentapetalae</taxon>
        <taxon>rosids</taxon>
        <taxon>fabids</taxon>
        <taxon>Malpighiales</taxon>
        <taxon>Rhizophoraceae</taxon>
        <taxon>Rhizophora</taxon>
    </lineage>
</organism>
<dbReference type="AlphaFoldDB" id="A0A2P2MVF8"/>
<protein>
    <submittedName>
        <fullName evidence="1">Fk506 binding protein</fullName>
    </submittedName>
</protein>
<accession>A0A2P2MVF8</accession>
<name>A0A2P2MVF8_RHIMU</name>
<evidence type="ECO:0000313" key="1">
    <source>
        <dbReference type="EMBL" id="MBX34213.1"/>
    </source>
</evidence>